<keyword evidence="1" id="KW-0547">Nucleotide-binding</keyword>
<dbReference type="GO" id="GO:0005524">
    <property type="term" value="F:ATP binding"/>
    <property type="evidence" value="ECO:0007669"/>
    <property type="project" value="UniProtKB-KW"/>
</dbReference>
<accession>A0A250KVS3</accession>
<gene>
    <name evidence="1" type="ORF">sS8_3841</name>
</gene>
<protein>
    <submittedName>
        <fullName evidence="1">ABC transporter, ATP-binding protein</fullName>
    </submittedName>
</protein>
<organism evidence="1 2">
    <name type="scientific">Methylocaldum marinum</name>
    <dbReference type="NCBI Taxonomy" id="1432792"/>
    <lineage>
        <taxon>Bacteria</taxon>
        <taxon>Pseudomonadati</taxon>
        <taxon>Pseudomonadota</taxon>
        <taxon>Gammaproteobacteria</taxon>
        <taxon>Methylococcales</taxon>
        <taxon>Methylococcaceae</taxon>
        <taxon>Methylocaldum</taxon>
    </lineage>
</organism>
<dbReference type="KEGG" id="mmai:sS8_3841"/>
<keyword evidence="2" id="KW-1185">Reference proteome</keyword>
<dbReference type="EMBL" id="AP017928">
    <property type="protein sequence ID" value="BBA35773.1"/>
    <property type="molecule type" value="Genomic_DNA"/>
</dbReference>
<dbReference type="AlphaFoldDB" id="A0A250KVS3"/>
<proteinExistence type="predicted"/>
<evidence type="ECO:0000313" key="2">
    <source>
        <dbReference type="Proteomes" id="UP000266313"/>
    </source>
</evidence>
<sequence length="90" mass="10545">MTHYGTERQKLRRLALGVALIVCELMLLKNPTKEDHFRKAVELDRIPNSFTIQHDLDLYDYHDYYLFSALSVGRERNKTLLTFGFLATVI</sequence>
<dbReference type="Proteomes" id="UP000266313">
    <property type="component" value="Chromosome"/>
</dbReference>
<name>A0A250KVS3_9GAMM</name>
<keyword evidence="1" id="KW-0067">ATP-binding</keyword>
<reference evidence="1 2" key="1">
    <citation type="submission" date="2016-12" db="EMBL/GenBank/DDBJ databases">
        <title>Genome sequencing of Methylocaldum marinum.</title>
        <authorList>
            <person name="Takeuchi M."/>
            <person name="Kamagata Y."/>
            <person name="Hiraoka S."/>
            <person name="Oshima K."/>
            <person name="Hattori M."/>
            <person name="Iwasaki W."/>
        </authorList>
    </citation>
    <scope>NUCLEOTIDE SEQUENCE [LARGE SCALE GENOMIC DNA]</scope>
    <source>
        <strain evidence="1 2">S8</strain>
    </source>
</reference>
<evidence type="ECO:0000313" key="1">
    <source>
        <dbReference type="EMBL" id="BBA35773.1"/>
    </source>
</evidence>